<feature type="domain" description="Isochorismatase-like" evidence="2">
    <location>
        <begin position="16"/>
        <end position="188"/>
    </location>
</feature>
<dbReference type="Pfam" id="PF00857">
    <property type="entry name" value="Isochorismatase"/>
    <property type="match status" value="1"/>
</dbReference>
<evidence type="ECO:0000313" key="4">
    <source>
        <dbReference type="Proteomes" id="UP001565471"/>
    </source>
</evidence>
<evidence type="ECO:0000313" key="3">
    <source>
        <dbReference type="EMBL" id="MEY9320218.1"/>
    </source>
</evidence>
<sequence length="191" mass="21504">MAKRDVLRLGPSGANTIHICVDMHWMFAEDTEWRTPWFDRLIPSIVAITARHPERATFTRFIPARSSGQGAGMWRRYYERRSSMTIDRLGPDIVDLVPELACFVPPATIYDKHVYSPSTGSDLHLRRREKLVGTIVVTGGETEVCVLATALGAIDWAFRVVLVTDAFCSSADETHDAMMAVYLNRFGEQVE</sequence>
<comment type="caution">
    <text evidence="3">The sequence shown here is derived from an EMBL/GenBank/DDBJ whole genome shotgun (WGS) entry which is preliminary data.</text>
</comment>
<gene>
    <name evidence="3" type="ORF">ABIF29_007017</name>
</gene>
<dbReference type="InterPro" id="IPR050272">
    <property type="entry name" value="Isochorismatase-like_hydrls"/>
</dbReference>
<dbReference type="Gene3D" id="3.40.50.850">
    <property type="entry name" value="Isochorismatase-like"/>
    <property type="match status" value="1"/>
</dbReference>
<accession>A0ABV4F9S6</accession>
<dbReference type="EMBL" id="JBGBZA010000002">
    <property type="protein sequence ID" value="MEY9320218.1"/>
    <property type="molecule type" value="Genomic_DNA"/>
</dbReference>
<protein>
    <submittedName>
        <fullName evidence="3">Nicotinamidase-related amidase</fullName>
    </submittedName>
</protein>
<evidence type="ECO:0000259" key="2">
    <source>
        <dbReference type="Pfam" id="PF00857"/>
    </source>
</evidence>
<keyword evidence="1" id="KW-0378">Hydrolase</keyword>
<organism evidence="3 4">
    <name type="scientific">Bradyrhizobium elkanii</name>
    <dbReference type="NCBI Taxonomy" id="29448"/>
    <lineage>
        <taxon>Bacteria</taxon>
        <taxon>Pseudomonadati</taxon>
        <taxon>Pseudomonadota</taxon>
        <taxon>Alphaproteobacteria</taxon>
        <taxon>Hyphomicrobiales</taxon>
        <taxon>Nitrobacteraceae</taxon>
        <taxon>Bradyrhizobium</taxon>
    </lineage>
</organism>
<dbReference type="PANTHER" id="PTHR43540:SF6">
    <property type="entry name" value="ISOCHORISMATASE-LIKE DOMAIN-CONTAINING PROTEIN"/>
    <property type="match status" value="1"/>
</dbReference>
<reference evidence="3 4" key="1">
    <citation type="submission" date="2024-07" db="EMBL/GenBank/DDBJ databases">
        <title>Genomic Encyclopedia of Type Strains, Phase V (KMG-V): Genome sequencing to study the core and pangenomes of soil and plant-associated prokaryotes.</title>
        <authorList>
            <person name="Whitman W."/>
        </authorList>
    </citation>
    <scope>NUCLEOTIDE SEQUENCE [LARGE SCALE GENOMIC DNA]</scope>
    <source>
        <strain evidence="3 4">USDA 415</strain>
    </source>
</reference>
<dbReference type="SUPFAM" id="SSF52499">
    <property type="entry name" value="Isochorismatase-like hydrolases"/>
    <property type="match status" value="1"/>
</dbReference>
<dbReference type="PANTHER" id="PTHR43540">
    <property type="entry name" value="PEROXYUREIDOACRYLATE/UREIDOACRYLATE AMIDOHYDROLASE-RELATED"/>
    <property type="match status" value="1"/>
</dbReference>
<keyword evidence="4" id="KW-1185">Reference proteome</keyword>
<name>A0ABV4F9S6_BRAEL</name>
<dbReference type="InterPro" id="IPR036380">
    <property type="entry name" value="Isochorismatase-like_sf"/>
</dbReference>
<dbReference type="InterPro" id="IPR000868">
    <property type="entry name" value="Isochorismatase-like_dom"/>
</dbReference>
<dbReference type="RefSeq" id="WP_016845459.1">
    <property type="nucleotide sequence ID" value="NZ_BJNL01000031.1"/>
</dbReference>
<dbReference type="Proteomes" id="UP001565471">
    <property type="component" value="Unassembled WGS sequence"/>
</dbReference>
<dbReference type="CDD" id="cd00431">
    <property type="entry name" value="cysteine_hydrolases"/>
    <property type="match status" value="1"/>
</dbReference>
<evidence type="ECO:0000256" key="1">
    <source>
        <dbReference type="ARBA" id="ARBA00022801"/>
    </source>
</evidence>
<proteinExistence type="predicted"/>
<dbReference type="GeneID" id="92951853"/>